<dbReference type="InterPro" id="IPR029044">
    <property type="entry name" value="Nucleotide-diphossugar_trans"/>
</dbReference>
<dbReference type="InterPro" id="IPR016267">
    <property type="entry name" value="UDPGP_trans"/>
</dbReference>
<gene>
    <name evidence="7" type="ORF">GCM10011594_36430</name>
</gene>
<comment type="similarity">
    <text evidence="1">Belongs to the UDPGP type 1 family.</text>
</comment>
<comment type="caution">
    <text evidence="7">The sequence shown here is derived from an EMBL/GenBank/DDBJ whole genome shotgun (WGS) entry which is preliminary data.</text>
</comment>
<dbReference type="InterPro" id="IPR002618">
    <property type="entry name" value="UDPGP_fam"/>
</dbReference>
<feature type="region of interest" description="Disordered" evidence="6">
    <location>
        <begin position="446"/>
        <end position="465"/>
    </location>
</feature>
<dbReference type="Proteomes" id="UP000655208">
    <property type="component" value="Unassembled WGS sequence"/>
</dbReference>
<accession>A0A917WLA1</accession>
<sequence>MPATEGPDAAVALMERADVHPGAIAAFVHSYRQLAAGETGLLAEADLEPVTELPRLADLDLDADAARGALARTAVVKLNGGLGTSMGMDRAKSLLPVRDDTTFLDVLARQVLALRAEYGVELPLLLMNSFRTQRDSLAALARYPDLPVDGLPLDFLQNREPKLRADDLQPVSWPVDPDLEWCPPGHGDIYTALVASGALDALLDRGYRHLFVSNSDNLGARPDPRLAAWFAGSGSPFAAEYCRRTAADRKGGHLARRRSDGQLVLRESAQTAPEDADAFADVDRHRYFNTNNLWLDLSALRDTLRDGDGVLDLPIIRNVKTVDPSDPSSPEVVQIETAMGSAIGVFPGASAIEVQRSRFVPVKTTADLLVVRSDAYRLSPDAELALDPSRTAAPLVDLSGPYKLVHDFDERFPAGSPSLVRCERLTVRGDWTFGRDVRVRGVAVVGEDGSSGTVPDGAELGEPAE</sequence>
<dbReference type="AlphaFoldDB" id="A0A917WLA1"/>
<evidence type="ECO:0000256" key="5">
    <source>
        <dbReference type="PIRSR" id="PIRSR000806-2"/>
    </source>
</evidence>
<dbReference type="Gene3D" id="2.160.10.10">
    <property type="entry name" value="Hexapeptide repeat proteins"/>
    <property type="match status" value="1"/>
</dbReference>
<feature type="binding site" evidence="5">
    <location>
        <position position="92"/>
    </location>
    <ligand>
        <name>UTP</name>
        <dbReference type="ChEBI" id="CHEBI:46398"/>
    </ligand>
</feature>
<dbReference type="PIRSF" id="PIRSF000806">
    <property type="entry name" value="UDPGP"/>
    <property type="match status" value="1"/>
</dbReference>
<evidence type="ECO:0000256" key="6">
    <source>
        <dbReference type="SAM" id="MobiDB-lite"/>
    </source>
</evidence>
<proteinExistence type="inferred from homology"/>
<reference evidence="7" key="2">
    <citation type="submission" date="2020-09" db="EMBL/GenBank/DDBJ databases">
        <authorList>
            <person name="Sun Q."/>
            <person name="Zhou Y."/>
        </authorList>
    </citation>
    <scope>NUCLEOTIDE SEQUENCE</scope>
    <source>
        <strain evidence="7">CGMCC 4.7308</strain>
    </source>
</reference>
<feature type="binding site" evidence="4">
    <location>
        <position position="186"/>
    </location>
    <ligand>
        <name>substrate</name>
    </ligand>
</feature>
<evidence type="ECO:0000313" key="8">
    <source>
        <dbReference type="Proteomes" id="UP000655208"/>
    </source>
</evidence>
<dbReference type="PANTHER" id="PTHR43511">
    <property type="match status" value="1"/>
</dbReference>
<evidence type="ECO:0000313" key="7">
    <source>
        <dbReference type="EMBL" id="GGM13226.1"/>
    </source>
</evidence>
<feature type="binding site" evidence="5">
    <location>
        <position position="157"/>
    </location>
    <ligand>
        <name>UTP</name>
        <dbReference type="ChEBI" id="CHEBI:46398"/>
    </ligand>
</feature>
<keyword evidence="8" id="KW-1185">Reference proteome</keyword>
<protein>
    <submittedName>
        <fullName evidence="7">UTP--glucose-1-phosphate uridylyltransferase</fullName>
    </submittedName>
</protein>
<dbReference type="GO" id="GO:0006011">
    <property type="term" value="P:UDP-alpha-D-glucose metabolic process"/>
    <property type="evidence" value="ECO:0007669"/>
    <property type="project" value="InterPro"/>
</dbReference>
<feature type="binding site" evidence="5">
    <location>
        <position position="216"/>
    </location>
    <ligand>
        <name>UTP</name>
        <dbReference type="ChEBI" id="CHEBI:46398"/>
    </ligand>
</feature>
<dbReference type="GO" id="GO:0003983">
    <property type="term" value="F:UTP:glucose-1-phosphate uridylyltransferase activity"/>
    <property type="evidence" value="ECO:0007669"/>
    <property type="project" value="InterPro"/>
</dbReference>
<keyword evidence="3 7" id="KW-0548">Nucleotidyltransferase</keyword>
<dbReference type="Pfam" id="PF01704">
    <property type="entry name" value="UDPGP"/>
    <property type="match status" value="1"/>
</dbReference>
<evidence type="ECO:0000256" key="3">
    <source>
        <dbReference type="ARBA" id="ARBA00022695"/>
    </source>
</evidence>
<reference evidence="7" key="1">
    <citation type="journal article" date="2014" name="Int. J. Syst. Evol. Microbiol.">
        <title>Complete genome sequence of Corynebacterium casei LMG S-19264T (=DSM 44701T), isolated from a smear-ripened cheese.</title>
        <authorList>
            <consortium name="US DOE Joint Genome Institute (JGI-PGF)"/>
            <person name="Walter F."/>
            <person name="Albersmeier A."/>
            <person name="Kalinowski J."/>
            <person name="Ruckert C."/>
        </authorList>
    </citation>
    <scope>NUCLEOTIDE SEQUENCE</scope>
    <source>
        <strain evidence="7">CGMCC 4.7308</strain>
    </source>
</reference>
<evidence type="ECO:0000256" key="2">
    <source>
        <dbReference type="ARBA" id="ARBA00022679"/>
    </source>
</evidence>
<keyword evidence="2" id="KW-0808">Transferase</keyword>
<feature type="binding site" evidence="5">
    <location>
        <position position="185"/>
    </location>
    <ligand>
        <name>UTP</name>
        <dbReference type="ChEBI" id="CHEBI:46398"/>
    </ligand>
</feature>
<dbReference type="SUPFAM" id="SSF53448">
    <property type="entry name" value="Nucleotide-diphospho-sugar transferases"/>
    <property type="match status" value="1"/>
</dbReference>
<dbReference type="FunFam" id="2.160.10.10:FF:000001">
    <property type="entry name" value="UTP--glucose-1-phosphate uridylyltransferase"/>
    <property type="match status" value="1"/>
</dbReference>
<dbReference type="EMBL" id="BMNA01000011">
    <property type="protein sequence ID" value="GGM13226.1"/>
    <property type="molecule type" value="Genomic_DNA"/>
</dbReference>
<feature type="binding site" evidence="5">
    <location>
        <position position="363"/>
    </location>
    <ligand>
        <name>UTP</name>
        <dbReference type="ChEBI" id="CHEBI:46398"/>
    </ligand>
</feature>
<name>A0A917WLA1_9ACTN</name>
<evidence type="ECO:0000256" key="1">
    <source>
        <dbReference type="ARBA" id="ARBA00010401"/>
    </source>
</evidence>
<evidence type="ECO:0000256" key="4">
    <source>
        <dbReference type="PIRSR" id="PIRSR000806-1"/>
    </source>
</evidence>
<dbReference type="Gene3D" id="3.90.550.10">
    <property type="entry name" value="Spore Coat Polysaccharide Biosynthesis Protein SpsA, Chain A"/>
    <property type="match status" value="1"/>
</dbReference>
<dbReference type="RefSeq" id="WP_229674605.1">
    <property type="nucleotide sequence ID" value="NZ_BMNA01000011.1"/>
</dbReference>
<organism evidence="7 8">
    <name type="scientific">Nakamurella endophytica</name>
    <dbReference type="NCBI Taxonomy" id="1748367"/>
    <lineage>
        <taxon>Bacteria</taxon>
        <taxon>Bacillati</taxon>
        <taxon>Actinomycetota</taxon>
        <taxon>Actinomycetes</taxon>
        <taxon>Nakamurellales</taxon>
        <taxon>Nakamurellaceae</taxon>
        <taxon>Nakamurella</taxon>
    </lineage>
</organism>